<comment type="caution">
    <text evidence="2">The sequence shown here is derived from an EMBL/GenBank/DDBJ whole genome shotgun (WGS) entry which is preliminary data.</text>
</comment>
<organism evidence="2 3">
    <name type="scientific">Eumeta variegata</name>
    <name type="common">Bagworm moth</name>
    <name type="synonym">Eumeta japonica</name>
    <dbReference type="NCBI Taxonomy" id="151549"/>
    <lineage>
        <taxon>Eukaryota</taxon>
        <taxon>Metazoa</taxon>
        <taxon>Ecdysozoa</taxon>
        <taxon>Arthropoda</taxon>
        <taxon>Hexapoda</taxon>
        <taxon>Insecta</taxon>
        <taxon>Pterygota</taxon>
        <taxon>Neoptera</taxon>
        <taxon>Endopterygota</taxon>
        <taxon>Lepidoptera</taxon>
        <taxon>Glossata</taxon>
        <taxon>Ditrysia</taxon>
        <taxon>Tineoidea</taxon>
        <taxon>Psychidae</taxon>
        <taxon>Oiketicinae</taxon>
        <taxon>Eumeta</taxon>
    </lineage>
</organism>
<sequence>MWGEGGRDGERYTCAVHHSQTIQIGRVSCVLLQRHSCIRASEYSASARRQCPRFPQSVPPRRARARPYVNCSFVAARFVVINLPRSSLRRNRWTNFAVYMPITRYRIFSYLVSLQNCLNFEACRGRSNFHPGRDRNHDHIYDPDANRDSDFNLS</sequence>
<feature type="region of interest" description="Disordered" evidence="1">
    <location>
        <begin position="134"/>
        <end position="154"/>
    </location>
</feature>
<protein>
    <submittedName>
        <fullName evidence="2">Uncharacterized protein</fullName>
    </submittedName>
</protein>
<evidence type="ECO:0000313" key="2">
    <source>
        <dbReference type="EMBL" id="GBP65014.1"/>
    </source>
</evidence>
<dbReference type="EMBL" id="BGZK01000917">
    <property type="protein sequence ID" value="GBP65014.1"/>
    <property type="molecule type" value="Genomic_DNA"/>
</dbReference>
<keyword evidence="3" id="KW-1185">Reference proteome</keyword>
<name>A0A4C1XR03_EUMVA</name>
<evidence type="ECO:0000256" key="1">
    <source>
        <dbReference type="SAM" id="MobiDB-lite"/>
    </source>
</evidence>
<accession>A0A4C1XR03</accession>
<proteinExistence type="predicted"/>
<dbReference type="AlphaFoldDB" id="A0A4C1XR03"/>
<evidence type="ECO:0000313" key="3">
    <source>
        <dbReference type="Proteomes" id="UP000299102"/>
    </source>
</evidence>
<dbReference type="Proteomes" id="UP000299102">
    <property type="component" value="Unassembled WGS sequence"/>
</dbReference>
<reference evidence="2 3" key="1">
    <citation type="journal article" date="2019" name="Commun. Biol.">
        <title>The bagworm genome reveals a unique fibroin gene that provides high tensile strength.</title>
        <authorList>
            <person name="Kono N."/>
            <person name="Nakamura H."/>
            <person name="Ohtoshi R."/>
            <person name="Tomita M."/>
            <person name="Numata K."/>
            <person name="Arakawa K."/>
        </authorList>
    </citation>
    <scope>NUCLEOTIDE SEQUENCE [LARGE SCALE GENOMIC DNA]</scope>
</reference>
<gene>
    <name evidence="2" type="ORF">EVAR_43121_1</name>
</gene>